<sequence length="278" mass="29539">MVYASLAVHSILVSSMYGNPIHRRQGSDLPEPERGLFYILDMCGPDTRRLVESQEFEGEIFPHLANSSFPCDQLDYILGSCSANATNPAVDFAAEQQCLCGSNLVDAWNGCQDCWRARGFRLGNETLEKLYISSLFTAECTPSPYPTIPFGNLRNIPTTMPTTRSPKLTLAEDKFPNQTAASLYWTSNLHVTPTIGVITGIATGRATVMTAPFEIYTPSGSVSTSMGSSVVTSSPSTTSPPSGSAGVSTTSSTAGIGEMGVASGVVFVVVNVVAVMLL</sequence>
<dbReference type="AlphaFoldDB" id="A0A8H7T7B1"/>
<organism evidence="2 3">
    <name type="scientific">Cadophora malorum</name>
    <dbReference type="NCBI Taxonomy" id="108018"/>
    <lineage>
        <taxon>Eukaryota</taxon>
        <taxon>Fungi</taxon>
        <taxon>Dikarya</taxon>
        <taxon>Ascomycota</taxon>
        <taxon>Pezizomycotina</taxon>
        <taxon>Leotiomycetes</taxon>
        <taxon>Helotiales</taxon>
        <taxon>Ploettnerulaceae</taxon>
        <taxon>Cadophora</taxon>
    </lineage>
</organism>
<reference evidence="2" key="1">
    <citation type="submission" date="2021-02" db="EMBL/GenBank/DDBJ databases">
        <title>Genome sequence Cadophora malorum strain M34.</title>
        <authorList>
            <person name="Stefanovic E."/>
            <person name="Vu D."/>
            <person name="Scully C."/>
            <person name="Dijksterhuis J."/>
            <person name="Roader J."/>
            <person name="Houbraken J."/>
        </authorList>
    </citation>
    <scope>NUCLEOTIDE SEQUENCE</scope>
    <source>
        <strain evidence="2">M34</strain>
    </source>
</reference>
<name>A0A8H7T7B1_9HELO</name>
<keyword evidence="3" id="KW-1185">Reference proteome</keyword>
<gene>
    <name evidence="2" type="ORF">IFR04_013067</name>
</gene>
<evidence type="ECO:0000256" key="1">
    <source>
        <dbReference type="SAM" id="MobiDB-lite"/>
    </source>
</evidence>
<dbReference type="Proteomes" id="UP000664132">
    <property type="component" value="Unassembled WGS sequence"/>
</dbReference>
<feature type="region of interest" description="Disordered" evidence="1">
    <location>
        <begin position="220"/>
        <end position="251"/>
    </location>
</feature>
<dbReference type="OrthoDB" id="4331875at2759"/>
<comment type="caution">
    <text evidence="2">The sequence shown here is derived from an EMBL/GenBank/DDBJ whole genome shotgun (WGS) entry which is preliminary data.</text>
</comment>
<accession>A0A8H7T7B1</accession>
<evidence type="ECO:0000313" key="3">
    <source>
        <dbReference type="Proteomes" id="UP000664132"/>
    </source>
</evidence>
<proteinExistence type="predicted"/>
<dbReference type="EMBL" id="JAFJYH010000295">
    <property type="protein sequence ID" value="KAG4413795.1"/>
    <property type="molecule type" value="Genomic_DNA"/>
</dbReference>
<protein>
    <submittedName>
        <fullName evidence="2">Uncharacterized protein</fullName>
    </submittedName>
</protein>
<evidence type="ECO:0000313" key="2">
    <source>
        <dbReference type="EMBL" id="KAG4413795.1"/>
    </source>
</evidence>